<reference evidence="10" key="2">
    <citation type="submission" date="2025-08" db="UniProtKB">
        <authorList>
            <consortium name="Ensembl"/>
        </authorList>
    </citation>
    <scope>IDENTIFICATION</scope>
</reference>
<evidence type="ECO:0000259" key="9">
    <source>
        <dbReference type="PROSITE" id="PS51195"/>
    </source>
</evidence>
<protein>
    <recommendedName>
        <fullName evidence="1">RNA helicase</fullName>
        <ecNumber evidence="1">3.6.4.13</ecNumber>
    </recommendedName>
</protein>
<proteinExistence type="predicted"/>
<dbReference type="GO" id="GO:0016787">
    <property type="term" value="F:hydrolase activity"/>
    <property type="evidence" value="ECO:0007669"/>
    <property type="project" value="UniProtKB-KW"/>
</dbReference>
<reference evidence="10 11" key="1">
    <citation type="submission" date="2019-04" db="EMBL/GenBank/DDBJ databases">
        <authorList>
            <consortium name="Wellcome Sanger Institute Data Sharing"/>
        </authorList>
    </citation>
    <scope>NUCLEOTIDE SEQUENCE [LARGE SCALE GENOMIC DNA]</scope>
</reference>
<evidence type="ECO:0000313" key="10">
    <source>
        <dbReference type="Ensembl" id="ENSSFOP00015042302.1"/>
    </source>
</evidence>
<evidence type="ECO:0000256" key="6">
    <source>
        <dbReference type="PROSITE-ProRule" id="PRU00552"/>
    </source>
</evidence>
<dbReference type="Proteomes" id="UP000694397">
    <property type="component" value="Chromosome 10"/>
</dbReference>
<evidence type="ECO:0000256" key="5">
    <source>
        <dbReference type="ARBA" id="ARBA00022840"/>
    </source>
</evidence>
<dbReference type="GeneTree" id="ENSGT00900000141067"/>
<evidence type="ECO:0000259" key="8">
    <source>
        <dbReference type="PROSITE" id="PS51192"/>
    </source>
</evidence>
<evidence type="ECO:0000256" key="7">
    <source>
        <dbReference type="SAM" id="MobiDB-lite"/>
    </source>
</evidence>
<reference evidence="10" key="3">
    <citation type="submission" date="2025-09" db="UniProtKB">
        <authorList>
            <consortium name="Ensembl"/>
        </authorList>
    </citation>
    <scope>IDENTIFICATION</scope>
</reference>
<dbReference type="Ensembl" id="ENSSFOT00015063023.1">
    <property type="protein sequence ID" value="ENSSFOP00015042302.1"/>
    <property type="gene ID" value="ENSSFOG00015025899.1"/>
</dbReference>
<dbReference type="GO" id="GO:0003724">
    <property type="term" value="F:RNA helicase activity"/>
    <property type="evidence" value="ECO:0007669"/>
    <property type="project" value="UniProtKB-EC"/>
</dbReference>
<dbReference type="InterPro" id="IPR014001">
    <property type="entry name" value="Helicase_ATP-bd"/>
</dbReference>
<gene>
    <name evidence="10" type="primary">DDX6</name>
    <name evidence="10" type="synonym">ddx6</name>
</gene>
<accession>A0A8C9SUS7</accession>
<dbReference type="GO" id="GO:0005524">
    <property type="term" value="F:ATP binding"/>
    <property type="evidence" value="ECO:0007669"/>
    <property type="project" value="UniProtKB-KW"/>
</dbReference>
<evidence type="ECO:0000256" key="3">
    <source>
        <dbReference type="ARBA" id="ARBA00022801"/>
    </source>
</evidence>
<dbReference type="InterPro" id="IPR011545">
    <property type="entry name" value="DEAD/DEAH_box_helicase_dom"/>
</dbReference>
<feature type="compositionally biased region" description="Polar residues" evidence="7">
    <location>
        <begin position="40"/>
        <end position="65"/>
    </location>
</feature>
<dbReference type="PANTHER" id="PTHR47960">
    <property type="entry name" value="DEAD-BOX ATP-DEPENDENT RNA HELICASE 50"/>
    <property type="match status" value="1"/>
</dbReference>
<feature type="compositionally biased region" description="Basic and acidic residues" evidence="7">
    <location>
        <begin position="69"/>
        <end position="79"/>
    </location>
</feature>
<evidence type="ECO:0000313" key="11">
    <source>
        <dbReference type="Proteomes" id="UP000694397"/>
    </source>
</evidence>
<sequence length="191" mass="20481">MSTARTENPVILGLPSQNGQIRGSVKPAGGPGGGGGGPQLQPSSQIKASSTINNGSSQPMPTANTVIKPGDDWKKNLKIPPKDLRMKTSDVTATKGNEFEDYCLKRELLMGIFEMGWEKPSPIQEESIPIALSGRDILARAKNGTGKSGAYLIPLLERIDLKKDCIQALVIVPTRELALQVSQICIQVICF</sequence>
<keyword evidence="11" id="KW-1185">Reference proteome</keyword>
<dbReference type="SUPFAM" id="SSF52540">
    <property type="entry name" value="P-loop containing nucleoside triphosphate hydrolases"/>
    <property type="match status" value="1"/>
</dbReference>
<feature type="short sequence motif" description="Q motif" evidence="6">
    <location>
        <begin position="97"/>
        <end position="125"/>
    </location>
</feature>
<evidence type="ECO:0000256" key="4">
    <source>
        <dbReference type="ARBA" id="ARBA00022806"/>
    </source>
</evidence>
<organism evidence="10 11">
    <name type="scientific">Scleropages formosus</name>
    <name type="common">Asian bonytongue</name>
    <name type="synonym">Osteoglossum formosum</name>
    <dbReference type="NCBI Taxonomy" id="113540"/>
    <lineage>
        <taxon>Eukaryota</taxon>
        <taxon>Metazoa</taxon>
        <taxon>Chordata</taxon>
        <taxon>Craniata</taxon>
        <taxon>Vertebrata</taxon>
        <taxon>Euteleostomi</taxon>
        <taxon>Actinopterygii</taxon>
        <taxon>Neopterygii</taxon>
        <taxon>Teleostei</taxon>
        <taxon>Osteoglossocephala</taxon>
        <taxon>Osteoglossomorpha</taxon>
        <taxon>Osteoglossiformes</taxon>
        <taxon>Osteoglossidae</taxon>
        <taxon>Scleropages</taxon>
    </lineage>
</organism>
<dbReference type="Pfam" id="PF00270">
    <property type="entry name" value="DEAD"/>
    <property type="match status" value="1"/>
</dbReference>
<name>A0A8C9SUS7_SCLFO</name>
<dbReference type="InterPro" id="IPR014014">
    <property type="entry name" value="RNA_helicase_DEAD_Q_motif"/>
</dbReference>
<dbReference type="EC" id="3.6.4.13" evidence="1"/>
<dbReference type="PROSITE" id="PS51192">
    <property type="entry name" value="HELICASE_ATP_BIND_1"/>
    <property type="match status" value="1"/>
</dbReference>
<dbReference type="PROSITE" id="PS51195">
    <property type="entry name" value="Q_MOTIF"/>
    <property type="match status" value="1"/>
</dbReference>
<dbReference type="AlphaFoldDB" id="A0A8C9SUS7"/>
<feature type="domain" description="DEAD-box RNA helicase Q" evidence="9">
    <location>
        <begin position="97"/>
        <end position="125"/>
    </location>
</feature>
<dbReference type="GO" id="GO:0003676">
    <property type="term" value="F:nucleic acid binding"/>
    <property type="evidence" value="ECO:0007669"/>
    <property type="project" value="InterPro"/>
</dbReference>
<evidence type="ECO:0000256" key="1">
    <source>
        <dbReference type="ARBA" id="ARBA00012552"/>
    </source>
</evidence>
<feature type="domain" description="Helicase ATP-binding" evidence="8">
    <location>
        <begin position="128"/>
        <end position="191"/>
    </location>
</feature>
<keyword evidence="5" id="KW-0067">ATP-binding</keyword>
<keyword evidence="2" id="KW-0547">Nucleotide-binding</keyword>
<evidence type="ECO:0000256" key="2">
    <source>
        <dbReference type="ARBA" id="ARBA00022741"/>
    </source>
</evidence>
<keyword evidence="3" id="KW-0378">Hydrolase</keyword>
<feature type="compositionally biased region" description="Gly residues" evidence="7">
    <location>
        <begin position="29"/>
        <end position="38"/>
    </location>
</feature>
<keyword evidence="4" id="KW-0347">Helicase</keyword>
<feature type="region of interest" description="Disordered" evidence="7">
    <location>
        <begin position="1"/>
        <end position="79"/>
    </location>
</feature>
<dbReference type="Gene3D" id="3.40.50.300">
    <property type="entry name" value="P-loop containing nucleotide triphosphate hydrolases"/>
    <property type="match status" value="1"/>
</dbReference>
<dbReference type="InterPro" id="IPR027417">
    <property type="entry name" value="P-loop_NTPase"/>
</dbReference>